<feature type="domain" description="Solute-binding protein family 3/N-terminal" evidence="4">
    <location>
        <begin position="49"/>
        <end position="278"/>
    </location>
</feature>
<dbReference type="InterPro" id="IPR001638">
    <property type="entry name" value="Solute-binding_3/MltF_N"/>
</dbReference>
<dbReference type="Gene3D" id="3.40.190.10">
    <property type="entry name" value="Periplasmic binding protein-like II"/>
    <property type="match status" value="2"/>
</dbReference>
<dbReference type="SMART" id="SM00062">
    <property type="entry name" value="PBPb"/>
    <property type="match status" value="1"/>
</dbReference>
<evidence type="ECO:0000259" key="4">
    <source>
        <dbReference type="SMART" id="SM00062"/>
    </source>
</evidence>
<proteinExistence type="inferred from homology"/>
<dbReference type="Proteomes" id="UP000252132">
    <property type="component" value="Unassembled WGS sequence"/>
</dbReference>
<organism evidence="5 6">
    <name type="scientific">PS1 clade bacterium</name>
    <dbReference type="NCBI Taxonomy" id="2175152"/>
    <lineage>
        <taxon>Bacteria</taxon>
        <taxon>Pseudomonadati</taxon>
        <taxon>Pseudomonadota</taxon>
        <taxon>Alphaproteobacteria</taxon>
        <taxon>PS1 clade</taxon>
    </lineage>
</organism>
<dbReference type="CDD" id="cd13692">
    <property type="entry name" value="PBP2_BztA"/>
    <property type="match status" value="1"/>
</dbReference>
<reference evidence="5 6" key="1">
    <citation type="journal article" date="2018" name="Microbiome">
        <title>Fine metagenomic profile of the Mediterranean stratified and mixed water columns revealed by assembly and recruitment.</title>
        <authorList>
            <person name="Haro-Moreno J.M."/>
            <person name="Lopez-Perez M."/>
            <person name="De La Torre J.R."/>
            <person name="Picazo A."/>
            <person name="Camacho A."/>
            <person name="Rodriguez-Valera F."/>
        </authorList>
    </citation>
    <scope>NUCLEOTIDE SEQUENCE [LARGE SCALE GENOMIC DNA]</scope>
    <source>
        <strain evidence="5">MED-G55</strain>
    </source>
</reference>
<dbReference type="PANTHER" id="PTHR30085:SF7">
    <property type="entry name" value="AMINO-ACID ABC TRANSPORTER-BINDING PROTEIN YHDW-RELATED"/>
    <property type="match status" value="1"/>
</dbReference>
<keyword evidence="3" id="KW-0732">Signal</keyword>
<keyword evidence="2" id="KW-0813">Transport</keyword>
<dbReference type="EMBL" id="QOQF01000003">
    <property type="protein sequence ID" value="RCL78091.1"/>
    <property type="molecule type" value="Genomic_DNA"/>
</dbReference>
<comment type="caution">
    <text evidence="5">The sequence shown here is derived from an EMBL/GenBank/DDBJ whole genome shotgun (WGS) entry which is preliminary data.</text>
</comment>
<dbReference type="AlphaFoldDB" id="A0A368E3Q7"/>
<evidence type="ECO:0000313" key="6">
    <source>
        <dbReference type="Proteomes" id="UP000252132"/>
    </source>
</evidence>
<dbReference type="SUPFAM" id="SSF53850">
    <property type="entry name" value="Periplasmic binding protein-like II"/>
    <property type="match status" value="1"/>
</dbReference>
<gene>
    <name evidence="5" type="ORF">DBW69_01490</name>
</gene>
<protein>
    <submittedName>
        <fullName evidence="5">Amino acid ABC transporter substrate-binding protein</fullName>
    </submittedName>
</protein>
<name>A0A368E3Q7_9PROT</name>
<dbReference type="Pfam" id="PF00497">
    <property type="entry name" value="SBP_bac_3"/>
    <property type="match status" value="1"/>
</dbReference>
<dbReference type="GO" id="GO:0006865">
    <property type="term" value="P:amino acid transport"/>
    <property type="evidence" value="ECO:0007669"/>
    <property type="project" value="TreeGrafter"/>
</dbReference>
<dbReference type="PANTHER" id="PTHR30085">
    <property type="entry name" value="AMINO ACID ABC TRANSPORTER PERMEASE"/>
    <property type="match status" value="1"/>
</dbReference>
<evidence type="ECO:0000256" key="2">
    <source>
        <dbReference type="ARBA" id="ARBA00022448"/>
    </source>
</evidence>
<evidence type="ECO:0000313" key="5">
    <source>
        <dbReference type="EMBL" id="RCL78091.1"/>
    </source>
</evidence>
<dbReference type="InterPro" id="IPR051455">
    <property type="entry name" value="Bact_solute-bind_prot3"/>
</dbReference>
<evidence type="ECO:0000256" key="1">
    <source>
        <dbReference type="ARBA" id="ARBA00010333"/>
    </source>
</evidence>
<accession>A0A368E3Q7</accession>
<sequence>MNFLKWPTIEFSKAGLLFTIVTFLLFPALSNVMPAKAEGTLELIKKRNVLTCGVTQGLPGFSAPDDKGRWHGIDADFCRAVAVAVLGDADAIKFVPLSAKVRFTALQSGEIDLLARNTTWTMHRDTALGIQFIGANYYDGQGFIVKKDIGVTSVRELDGASICANAGTTTELNVADYFRSNGMEYDISSFEKSEEAVAAYDAGRCDAYTTDQSGLYAQRQRLVDPDAHIVLNEVISKEPLSPAVRQGDDVWADIVRWVHYAMLNAEELGVNSQNIDSMKASPNPSIRRLLGVEGSFGESLGLDNDWATRVILKVGNYGESFDRNLGAGSELKIERGLNALWTQGGLQFAPPIR</sequence>
<comment type="similarity">
    <text evidence="1">Belongs to the bacterial solute-binding protein 3 family.</text>
</comment>
<evidence type="ECO:0000256" key="3">
    <source>
        <dbReference type="ARBA" id="ARBA00022729"/>
    </source>
</evidence>